<dbReference type="Proteomes" id="UP001066276">
    <property type="component" value="Chromosome 4_1"/>
</dbReference>
<evidence type="ECO:0000256" key="5">
    <source>
        <dbReference type="ARBA" id="ARBA00022771"/>
    </source>
</evidence>
<feature type="region of interest" description="Disordered" evidence="10">
    <location>
        <begin position="807"/>
        <end position="836"/>
    </location>
</feature>
<feature type="compositionally biased region" description="Gly residues" evidence="10">
    <location>
        <begin position="333"/>
        <end position="347"/>
    </location>
</feature>
<evidence type="ECO:0000313" key="12">
    <source>
        <dbReference type="EMBL" id="KAJ1174047.1"/>
    </source>
</evidence>
<feature type="compositionally biased region" description="Gly residues" evidence="10">
    <location>
        <begin position="425"/>
        <end position="437"/>
    </location>
</feature>
<dbReference type="FunFam" id="3.30.40.10:FF:000116">
    <property type="entry name" value="Transcription factor 20 (AR1)"/>
    <property type="match status" value="1"/>
</dbReference>
<accession>A0AAV7TDX1</accession>
<feature type="region of interest" description="Disordered" evidence="10">
    <location>
        <begin position="37"/>
        <end position="104"/>
    </location>
</feature>
<feature type="compositionally biased region" description="Basic and acidic residues" evidence="10">
    <location>
        <begin position="1355"/>
        <end position="1367"/>
    </location>
</feature>
<feature type="compositionally biased region" description="Polar residues" evidence="10">
    <location>
        <begin position="452"/>
        <end position="469"/>
    </location>
</feature>
<sequence length="2047" mass="222873">MGLPAPSNYVRGSGLPSWYVLRDLLCPWPSSMQSFREQNNYHGTPQNYSQDVHGSSRLEEFSPRQQAPMFQSSFANRRGGTSSGSPVPPSSTMAGESPGHPAYQAYRKEASELYCLANKEASPGQRSTPSSRAGPGGRRPSGPVQSYGPPQGSAGFSSQYGTDSAHHGPFPAQHSALSGVAQYPQDYAGSFSPGGTQYQPPVAGQQHRQQLYQSHQPLQHTTGQSATSAAAHQQQMQRALAASSAGYPLRVGQFSQHYQTAAPSSSSSSSFPTSQRFGQSGQSYDGYSSVNAGSQYDGHMVGTNAQGYSSTQPGYTYQSQQMKGFDQSKLAQAGGGGGGGNNGGGGQQLTPPAQPPAPQHHMQYSNSTKITIQGQSAQYGQAEAPVRSPMQFQQNFSPISNPSPAPSVTQSPSCSSTPSPLMPGSGDGPQGGSGGGSSMPLAGRNRILQMMPQLSPTPSMITSPSAHSGGSSGYKSFGLEGMQEKRMTDPGLSSLNALSSQVANLPNTVQHMLLSDALAPHKNRGKRSAKKTDSGSNSETSSQAGEQQAKSPLAGSPDGGSSSSSEDQEERVRQLSGQSTGSDSAYKEAPYKEPPYKEPSYKEPSYKEAAYKDVAYRETPYKDPIQEKPSSPQPHLTKEPQSEAPKEDPGPAEIEETVDADEPPKPSEKVVGVIVSREAVASRTEKEDDDEEEEEEEAEEEEEDGGTSPETTEDPPRPQTPPVSAEVSKESNLPQTPYSDGTQGATKGTKGVEISSHHNGEDNDLPGPTIPGSAVGEKTEASRSPGNLGYPYKDNLTVTAPVPRNVGVFPQYPKSQEKVDSPGPAEKKAGGSHARNEKFPSLLQEVLQGYHHQERRYARNAQDNPALAGILEGAMRSNLLMAQASEPPSRGNLGKNVGSMLDNPHWGSWDRKSTGPPPEPKQINLAEYSMARKFEMESQAQGHDSGMSERRSVICDISPLRQLMRDPASHLHHHPPIGHVSSSAQERIADVRMVRGERAPPGIGQSVILPGGHDPKLLKENEFEPSKAPTGLNHRKSAESSHPFGAKHDVPRVNARAPSHGPTDYAHQESRPTHSRRGGGRMGGRGKSASQTHEFGEKMRQSPGRSRGPLDPHHVGPQMSLSDRASREAFYSAFFQNSETQALASAYHANARSSNYGEPHQGLTAPLHYKRQMYQQQEEFKDWANSAQALLSAQHRQEQTQRKSPRQEPIHGRVRSPYRSEKEVSPYGHPMPYHDISGVQEHSRSHKMAEGVPAGVALEMKQSSQRPQPVEAGWNLSQQGSPAKKASLPVAGNQKRFSPQWETDGHVARPEESTVSPKLGGAMLRLPGQEESHQNPLIMRRRVRSFISPIPSKRHPQDGKPADDKARPTGAPARHSAEQPFNSYSRFPPSREGDISPARGEQARNAVGCEMRGSQPLSLSSQAKTKILPPRKGRGLKLEAIVQKITSPSIRKSTGAPNSTETVADTVTLDDILSLKNRLPEAVPGEVPEVRKVDAMAQAMTRMEEPEDLVVKCDLPLMKPLDVWRSPAEDEVKEETLELPSIGIEPIGPMAAPTLQTLESNLDRPDASPNGSEPRTYLDLKSVSPARVPAPEPVIEVLEKERVVPCVPPKPDPFPPKGYFPSGKKKGRPIGSVNKQKKQQQQQKQPRKQQAASQQLLSAALQTEQLPPAEVVEGEPKPKRQRRERRKPAGPPRRRRTKQMVPIVEPEEPEIKLKYASQLPEKVEVRSKTFIPYIHVESQSEIGASCTIINAEEEEQSKLAQQVRKVQRPTSPQPEAVEGKALPSANFLQQGPVVTESSIIGRLVCCLCRKWANYKYLGDLFGPFYTQEYAAGLPKSAPTKRSSEVRIKLKVRHKSASDGSKSESDEEEEEIEEKTKEQRSLTTHPRFKRRNRAEAAARNTDSSQTGHADMKAPLEFVPEPEVQIPELPLDSNEYWVHEGCALWASGVYYVCGRLYGLQEAMEIAQEMKCSHCQEPGASLGCYNRGCSSQYHHLCAMESDCLLNEQDFSVRCPKHKVENPAYFSLLKPGIGEAYACCVDLLRHFITDQ</sequence>
<feature type="compositionally biased region" description="Basic residues" evidence="10">
    <location>
        <begin position="1679"/>
        <end position="1698"/>
    </location>
</feature>
<keyword evidence="4" id="KW-0479">Metal-binding</keyword>
<feature type="compositionally biased region" description="Basic and acidic residues" evidence="10">
    <location>
        <begin position="1013"/>
        <end position="1025"/>
    </location>
</feature>
<keyword evidence="2" id="KW-1017">Isopeptide bond</keyword>
<evidence type="ECO:0000256" key="7">
    <source>
        <dbReference type="ARBA" id="ARBA00022843"/>
    </source>
</evidence>
<evidence type="ECO:0000259" key="11">
    <source>
        <dbReference type="PROSITE" id="PS51805"/>
    </source>
</evidence>
<feature type="compositionally biased region" description="Basic and acidic residues" evidence="10">
    <location>
        <begin position="585"/>
        <end position="626"/>
    </location>
</feature>
<feature type="compositionally biased region" description="Polar residues" evidence="10">
    <location>
        <begin position="390"/>
        <end position="402"/>
    </location>
</feature>
<feature type="compositionally biased region" description="Low complexity" evidence="10">
    <location>
        <begin position="278"/>
        <end position="289"/>
    </location>
</feature>
<feature type="region of interest" description="Disordered" evidence="10">
    <location>
        <begin position="885"/>
        <end position="920"/>
    </location>
</feature>
<feature type="region of interest" description="Disordered" evidence="10">
    <location>
        <begin position="116"/>
        <end position="243"/>
    </location>
</feature>
<proteinExistence type="predicted"/>
<comment type="caution">
    <text evidence="12">The sequence shown here is derived from an EMBL/GenBank/DDBJ whole genome shotgun (WGS) entry which is preliminary data.</text>
</comment>
<dbReference type="PANTHER" id="PTHR14955">
    <property type="entry name" value="RETINOIC ACID INDUCED 1/TRANSCRIPTION FACTOR 20"/>
    <property type="match status" value="1"/>
</dbReference>
<evidence type="ECO:0000256" key="9">
    <source>
        <dbReference type="ARBA" id="ARBA00023242"/>
    </source>
</evidence>
<feature type="compositionally biased region" description="Low complexity" evidence="10">
    <location>
        <begin position="406"/>
        <end position="419"/>
    </location>
</feature>
<evidence type="ECO:0000256" key="6">
    <source>
        <dbReference type="ARBA" id="ARBA00022833"/>
    </source>
</evidence>
<evidence type="ECO:0000256" key="8">
    <source>
        <dbReference type="ARBA" id="ARBA00023159"/>
    </source>
</evidence>
<evidence type="ECO:0000313" key="13">
    <source>
        <dbReference type="Proteomes" id="UP001066276"/>
    </source>
</evidence>
<feature type="compositionally biased region" description="Low complexity" evidence="10">
    <location>
        <begin position="555"/>
        <end position="565"/>
    </location>
</feature>
<feature type="region of interest" description="Disordered" evidence="10">
    <location>
        <begin position="513"/>
        <end position="793"/>
    </location>
</feature>
<dbReference type="PANTHER" id="PTHR14955:SF7">
    <property type="entry name" value="TRANSCRIPTION FACTOR 20"/>
    <property type="match status" value="1"/>
</dbReference>
<feature type="compositionally biased region" description="Basic and acidic residues" evidence="10">
    <location>
        <begin position="815"/>
        <end position="836"/>
    </location>
</feature>
<feature type="region of interest" description="Disordered" evidence="10">
    <location>
        <begin position="1263"/>
        <end position="1291"/>
    </location>
</feature>
<keyword evidence="6" id="KW-0862">Zinc</keyword>
<keyword evidence="13" id="KW-1185">Reference proteome</keyword>
<feature type="region of interest" description="Disordered" evidence="10">
    <location>
        <begin position="1560"/>
        <end position="1584"/>
    </location>
</feature>
<protein>
    <recommendedName>
        <fullName evidence="11">PHD-type domain-containing protein</fullName>
    </recommendedName>
</protein>
<feature type="compositionally biased region" description="Basic and acidic residues" evidence="10">
    <location>
        <begin position="1195"/>
        <end position="1211"/>
    </location>
</feature>
<dbReference type="InterPro" id="IPR052440">
    <property type="entry name" value="Trans_Reg/Chrom_Remod"/>
</dbReference>
<dbReference type="Pfam" id="PF13771">
    <property type="entry name" value="zf-HC5HC2H"/>
    <property type="match status" value="1"/>
</dbReference>
<dbReference type="InterPro" id="IPR034732">
    <property type="entry name" value="EPHD"/>
</dbReference>
<feature type="compositionally biased region" description="Polar residues" evidence="10">
    <location>
        <begin position="362"/>
        <end position="379"/>
    </location>
</feature>
<feature type="region of interest" description="Disordered" evidence="10">
    <location>
        <begin position="1833"/>
        <end position="1908"/>
    </location>
</feature>
<dbReference type="InterPro" id="IPR013083">
    <property type="entry name" value="Znf_RING/FYVE/PHD"/>
</dbReference>
<name>A0AAV7TDX1_PLEWA</name>
<organism evidence="12 13">
    <name type="scientific">Pleurodeles waltl</name>
    <name type="common">Iberian ribbed newt</name>
    <dbReference type="NCBI Taxonomy" id="8319"/>
    <lineage>
        <taxon>Eukaryota</taxon>
        <taxon>Metazoa</taxon>
        <taxon>Chordata</taxon>
        <taxon>Craniata</taxon>
        <taxon>Vertebrata</taxon>
        <taxon>Euteleostomi</taxon>
        <taxon>Amphibia</taxon>
        <taxon>Batrachia</taxon>
        <taxon>Caudata</taxon>
        <taxon>Salamandroidea</taxon>
        <taxon>Salamandridae</taxon>
        <taxon>Pleurodelinae</taxon>
        <taxon>Pleurodeles</taxon>
    </lineage>
</organism>
<dbReference type="InterPro" id="IPR001965">
    <property type="entry name" value="Znf_PHD"/>
</dbReference>
<dbReference type="GO" id="GO:0008270">
    <property type="term" value="F:zinc ion binding"/>
    <property type="evidence" value="ECO:0007669"/>
    <property type="project" value="UniProtKB-KW"/>
</dbReference>
<feature type="region of interest" description="Disordered" evidence="10">
    <location>
        <begin position="1192"/>
        <end position="1229"/>
    </location>
</feature>
<dbReference type="SMART" id="SM00249">
    <property type="entry name" value="PHD"/>
    <property type="match status" value="1"/>
</dbReference>
<feature type="region of interest" description="Disordered" evidence="10">
    <location>
        <begin position="1605"/>
        <end position="1700"/>
    </location>
</feature>
<feature type="compositionally biased region" description="Basic and acidic residues" evidence="10">
    <location>
        <begin position="1303"/>
        <end position="1312"/>
    </location>
</feature>
<evidence type="ECO:0000256" key="1">
    <source>
        <dbReference type="ARBA" id="ARBA00004123"/>
    </source>
</evidence>
<dbReference type="EMBL" id="JANPWB010000007">
    <property type="protein sequence ID" value="KAJ1174047.1"/>
    <property type="molecule type" value="Genomic_DNA"/>
</dbReference>
<evidence type="ECO:0000256" key="4">
    <source>
        <dbReference type="ARBA" id="ARBA00022723"/>
    </source>
</evidence>
<keyword evidence="7" id="KW-0832">Ubl conjugation</keyword>
<feature type="compositionally biased region" description="Pro residues" evidence="10">
    <location>
        <begin position="1606"/>
        <end position="1618"/>
    </location>
</feature>
<dbReference type="PROSITE" id="PS51805">
    <property type="entry name" value="EPHD"/>
    <property type="match status" value="1"/>
</dbReference>
<keyword evidence="8" id="KW-0010">Activator</keyword>
<evidence type="ECO:0000256" key="2">
    <source>
        <dbReference type="ARBA" id="ARBA00022499"/>
    </source>
</evidence>
<feature type="compositionally biased region" description="Low complexity" evidence="10">
    <location>
        <begin position="1639"/>
        <end position="1662"/>
    </location>
</feature>
<dbReference type="GO" id="GO:0006357">
    <property type="term" value="P:regulation of transcription by RNA polymerase II"/>
    <property type="evidence" value="ECO:0007669"/>
    <property type="project" value="TreeGrafter"/>
</dbReference>
<keyword evidence="9" id="KW-0539">Nucleus</keyword>
<gene>
    <name evidence="12" type="ORF">NDU88_005871</name>
</gene>
<dbReference type="Gene3D" id="3.30.40.10">
    <property type="entry name" value="Zinc/RING finger domain, C3HC4 (zinc finger)"/>
    <property type="match status" value="1"/>
</dbReference>
<feature type="compositionally biased region" description="Polar residues" evidence="10">
    <location>
        <begin position="37"/>
        <end position="53"/>
    </location>
</feature>
<feature type="compositionally biased region" description="Polar residues" evidence="10">
    <location>
        <begin position="534"/>
        <end position="550"/>
    </location>
</feature>
<feature type="compositionally biased region" description="Polar residues" evidence="10">
    <location>
        <begin position="730"/>
        <end position="746"/>
    </location>
</feature>
<keyword evidence="5" id="KW-0863">Zinc-finger</keyword>
<feature type="compositionally biased region" description="Low complexity" evidence="10">
    <location>
        <begin position="205"/>
        <end position="237"/>
    </location>
</feature>
<feature type="compositionally biased region" description="Polar residues" evidence="10">
    <location>
        <begin position="63"/>
        <end position="75"/>
    </location>
</feature>
<reference evidence="12" key="1">
    <citation type="journal article" date="2022" name="bioRxiv">
        <title>Sequencing and chromosome-scale assembly of the giantPleurodeles waltlgenome.</title>
        <authorList>
            <person name="Brown T."/>
            <person name="Elewa A."/>
            <person name="Iarovenko S."/>
            <person name="Subramanian E."/>
            <person name="Araus A.J."/>
            <person name="Petzold A."/>
            <person name="Susuki M."/>
            <person name="Suzuki K.-i.T."/>
            <person name="Hayashi T."/>
            <person name="Toyoda A."/>
            <person name="Oliveira C."/>
            <person name="Osipova E."/>
            <person name="Leigh N.D."/>
            <person name="Simon A."/>
            <person name="Yun M.H."/>
        </authorList>
    </citation>
    <scope>NUCLEOTIDE SEQUENCE</scope>
    <source>
        <strain evidence="12">20211129_DDA</strain>
        <tissue evidence="12">Liver</tissue>
    </source>
</reference>
<feature type="compositionally biased region" description="Basic and acidic residues" evidence="10">
    <location>
        <begin position="636"/>
        <end position="649"/>
    </location>
</feature>
<feature type="compositionally biased region" description="Polar residues" evidence="10">
    <location>
        <begin position="303"/>
        <end position="322"/>
    </location>
</feature>
<comment type="subcellular location">
    <subcellularLocation>
        <location evidence="1">Nucleus</location>
    </subcellularLocation>
</comment>
<feature type="region of interest" description="Disordered" evidence="10">
    <location>
        <begin position="1298"/>
        <end position="1317"/>
    </location>
</feature>
<evidence type="ECO:0000256" key="3">
    <source>
        <dbReference type="ARBA" id="ARBA00022553"/>
    </source>
</evidence>
<feature type="domain" description="PHD-type" evidence="11">
    <location>
        <begin position="1911"/>
        <end position="2015"/>
    </location>
</feature>
<keyword evidence="3" id="KW-0597">Phosphoprotein</keyword>
<feature type="region of interest" description="Disordered" evidence="10">
    <location>
        <begin position="1348"/>
        <end position="1397"/>
    </location>
</feature>
<feature type="region of interest" description="Disordered" evidence="10">
    <location>
        <begin position="998"/>
        <end position="1119"/>
    </location>
</feature>
<feature type="region of interest" description="Disordered" evidence="10">
    <location>
        <begin position="257"/>
        <end position="493"/>
    </location>
</feature>
<feature type="compositionally biased region" description="Acidic residues" evidence="10">
    <location>
        <begin position="687"/>
        <end position="705"/>
    </location>
</feature>
<evidence type="ECO:0000256" key="10">
    <source>
        <dbReference type="SAM" id="MobiDB-lite"/>
    </source>
</evidence>
<dbReference type="GO" id="GO:0005634">
    <property type="term" value="C:nucleus"/>
    <property type="evidence" value="ECO:0007669"/>
    <property type="project" value="UniProtKB-SubCell"/>
</dbReference>